<dbReference type="STRING" id="670580.A0A1X6MWV1"/>
<evidence type="ECO:0000256" key="3">
    <source>
        <dbReference type="ARBA" id="ARBA00022827"/>
    </source>
</evidence>
<name>A0A1X6MWV1_9APHY</name>
<dbReference type="GO" id="GO:0016491">
    <property type="term" value="F:oxidoreductase activity"/>
    <property type="evidence" value="ECO:0007669"/>
    <property type="project" value="UniProtKB-KW"/>
</dbReference>
<dbReference type="PROSITE" id="PS51387">
    <property type="entry name" value="FAD_PCMH"/>
    <property type="match status" value="1"/>
</dbReference>
<evidence type="ECO:0000256" key="2">
    <source>
        <dbReference type="ARBA" id="ARBA00022630"/>
    </source>
</evidence>
<evidence type="ECO:0000313" key="7">
    <source>
        <dbReference type="Proteomes" id="UP000194127"/>
    </source>
</evidence>
<feature type="domain" description="FAD-binding PCMH-type" evidence="5">
    <location>
        <begin position="64"/>
        <end position="234"/>
    </location>
</feature>
<protein>
    <recommendedName>
        <fullName evidence="5">FAD-binding PCMH-type domain-containing protein</fullName>
    </recommendedName>
</protein>
<dbReference type="EMBL" id="KZ110599">
    <property type="protein sequence ID" value="OSX60837.1"/>
    <property type="molecule type" value="Genomic_DNA"/>
</dbReference>
<gene>
    <name evidence="6" type="ORF">POSPLADRAFT_1057782</name>
</gene>
<comment type="similarity">
    <text evidence="1">Belongs to the oxygen-dependent FAD-linked oxidoreductase family.</text>
</comment>
<dbReference type="InterPro" id="IPR036318">
    <property type="entry name" value="FAD-bd_PCMH-like_sf"/>
</dbReference>
<evidence type="ECO:0000256" key="4">
    <source>
        <dbReference type="ARBA" id="ARBA00023002"/>
    </source>
</evidence>
<dbReference type="AlphaFoldDB" id="A0A1X6MWV1"/>
<evidence type="ECO:0000313" key="6">
    <source>
        <dbReference type="EMBL" id="OSX60837.1"/>
    </source>
</evidence>
<dbReference type="RefSeq" id="XP_024337631.1">
    <property type="nucleotide sequence ID" value="XM_024480954.1"/>
</dbReference>
<dbReference type="Pfam" id="PF01565">
    <property type="entry name" value="FAD_binding_4"/>
    <property type="match status" value="1"/>
</dbReference>
<evidence type="ECO:0000256" key="1">
    <source>
        <dbReference type="ARBA" id="ARBA00005466"/>
    </source>
</evidence>
<dbReference type="Gene3D" id="3.30.465.10">
    <property type="match status" value="1"/>
</dbReference>
<dbReference type="InterPro" id="IPR050416">
    <property type="entry name" value="FAD-linked_Oxidoreductase"/>
</dbReference>
<keyword evidence="2" id="KW-0285">Flavoprotein</keyword>
<proteinExistence type="inferred from homology"/>
<keyword evidence="3" id="KW-0274">FAD</keyword>
<sequence>MYLAAASVALTFAAVKQSALVHAQSTSVQTTCQQIASSISPASYVYYPADPQYQQDIAHYAKSSTEESICSVEPGTTGDVGIILQILGATQTPFAVKGGGHVMNPGYSSTSGVTIAMTRFNVVDYDSGTETVAFGSGLIWDDVYKALDLYDVNVVGGRVSGIGVSGYTLGGGYSWLTNQHGLTLDTVQAFELVLPNGTVINVTDFDNPDLFYGLKGGLNNYGVVTKFTLRTFPQGEVWAGQVTYSGAQVQAITDATYNFANYVTDPKAAIITTYDYISGSLVSSVIMFYDAPTPPAGIFDEFMSISSLESTVTTQSFVSFILSQASDATTNFRGFYHTVPVEQITLGILEEAIALTEYWYNELLGESAGIISIDIEPFLPTILDHGGPSAYPHTRAQRFLPLNLYFGWELSQYDTDFYNAIVASAAVLTAVALVEGQTSVQDAPHYPNYAVYGTPLNLVYGAALPELITLKELHDPTNIMGIDIEPFLPTILDHGGPSAYPHTRAQRFLPLNLYFGWELSQYDTDFYNAIVASAAVLTAVALVEGQTSVQDAPHYPNYAVYGTPLNLVYGAALPELITLKELHDPTNIMGLAGGWKIPM</sequence>
<dbReference type="Proteomes" id="UP000194127">
    <property type="component" value="Unassembled WGS sequence"/>
</dbReference>
<dbReference type="GeneID" id="36325904"/>
<reference evidence="6 7" key="1">
    <citation type="submission" date="2017-04" db="EMBL/GenBank/DDBJ databases">
        <title>Genome Sequence of the Model Brown-Rot Fungus Postia placenta SB12.</title>
        <authorList>
            <consortium name="DOE Joint Genome Institute"/>
            <person name="Gaskell J."/>
            <person name="Kersten P."/>
            <person name="Larrondo L.F."/>
            <person name="Canessa P."/>
            <person name="Martinez D."/>
            <person name="Hibbett D."/>
            <person name="Schmoll M."/>
            <person name="Kubicek C.P."/>
            <person name="Martinez A.T."/>
            <person name="Yadav J."/>
            <person name="Master E."/>
            <person name="Magnuson J.K."/>
            <person name="James T."/>
            <person name="Yaver D."/>
            <person name="Berka R."/>
            <person name="Labutti K."/>
            <person name="Lipzen A."/>
            <person name="Aerts A."/>
            <person name="Barry K."/>
            <person name="Henrissat B."/>
            <person name="Blanchette R."/>
            <person name="Grigoriev I."/>
            <person name="Cullen D."/>
        </authorList>
    </citation>
    <scope>NUCLEOTIDE SEQUENCE [LARGE SCALE GENOMIC DNA]</scope>
    <source>
        <strain evidence="6 7">MAD-698-R-SB12</strain>
    </source>
</reference>
<dbReference type="InterPro" id="IPR016169">
    <property type="entry name" value="FAD-bd_PCMH_sub2"/>
</dbReference>
<dbReference type="SUPFAM" id="SSF56176">
    <property type="entry name" value="FAD-binding/transporter-associated domain-like"/>
    <property type="match status" value="1"/>
</dbReference>
<dbReference type="GO" id="GO:0071949">
    <property type="term" value="F:FAD binding"/>
    <property type="evidence" value="ECO:0007669"/>
    <property type="project" value="InterPro"/>
</dbReference>
<organism evidence="6 7">
    <name type="scientific">Postia placenta MAD-698-R-SB12</name>
    <dbReference type="NCBI Taxonomy" id="670580"/>
    <lineage>
        <taxon>Eukaryota</taxon>
        <taxon>Fungi</taxon>
        <taxon>Dikarya</taxon>
        <taxon>Basidiomycota</taxon>
        <taxon>Agaricomycotina</taxon>
        <taxon>Agaricomycetes</taxon>
        <taxon>Polyporales</taxon>
        <taxon>Adustoporiaceae</taxon>
        <taxon>Rhodonia</taxon>
    </lineage>
</organism>
<dbReference type="InterPro" id="IPR016166">
    <property type="entry name" value="FAD-bd_PCMH"/>
</dbReference>
<accession>A0A1X6MWV1</accession>
<evidence type="ECO:0000259" key="5">
    <source>
        <dbReference type="PROSITE" id="PS51387"/>
    </source>
</evidence>
<dbReference type="InterPro" id="IPR006094">
    <property type="entry name" value="Oxid_FAD_bind_N"/>
</dbReference>
<keyword evidence="4" id="KW-0560">Oxidoreductase</keyword>
<dbReference type="PANTHER" id="PTHR42973:SF13">
    <property type="entry name" value="FAD-BINDING PCMH-TYPE DOMAIN-CONTAINING PROTEIN"/>
    <property type="match status" value="1"/>
</dbReference>
<dbReference type="OrthoDB" id="2151789at2759"/>
<keyword evidence="7" id="KW-1185">Reference proteome</keyword>
<dbReference type="PANTHER" id="PTHR42973">
    <property type="entry name" value="BINDING OXIDOREDUCTASE, PUTATIVE (AFU_ORTHOLOGUE AFUA_1G17690)-RELATED"/>
    <property type="match status" value="1"/>
</dbReference>